<dbReference type="NCBIfam" id="TIGR00481">
    <property type="entry name" value="YbhB/YbcL family Raf kinase inhibitor-like protein"/>
    <property type="match status" value="1"/>
</dbReference>
<evidence type="ECO:0008006" key="3">
    <source>
        <dbReference type="Google" id="ProtNLM"/>
    </source>
</evidence>
<reference evidence="1 2" key="1">
    <citation type="submission" date="2019-03" db="EMBL/GenBank/DDBJ databases">
        <title>Above-ground endophytic microbial communities from plants in different locations in the United States.</title>
        <authorList>
            <person name="Frank C."/>
        </authorList>
    </citation>
    <scope>NUCLEOTIDE SEQUENCE [LARGE SCALE GENOMIC DNA]</scope>
    <source>
        <strain evidence="1 2">LP_13_YM</strain>
    </source>
</reference>
<name>A0A4R3YYC5_9GAMM</name>
<dbReference type="InterPro" id="IPR005247">
    <property type="entry name" value="YbhB_YbcL/LppC-like"/>
</dbReference>
<dbReference type="AlphaFoldDB" id="A0A4R3YYC5"/>
<dbReference type="Proteomes" id="UP000295645">
    <property type="component" value="Unassembled WGS sequence"/>
</dbReference>
<dbReference type="RefSeq" id="WP_132142748.1">
    <property type="nucleotide sequence ID" value="NZ_SMCS01000002.1"/>
</dbReference>
<proteinExistence type="predicted"/>
<organism evidence="1 2">
    <name type="scientific">Luteibacter rhizovicinus</name>
    <dbReference type="NCBI Taxonomy" id="242606"/>
    <lineage>
        <taxon>Bacteria</taxon>
        <taxon>Pseudomonadati</taxon>
        <taxon>Pseudomonadota</taxon>
        <taxon>Gammaproteobacteria</taxon>
        <taxon>Lysobacterales</taxon>
        <taxon>Rhodanobacteraceae</taxon>
        <taxon>Luteibacter</taxon>
    </lineage>
</organism>
<gene>
    <name evidence="1" type="ORF">EC912_102845</name>
</gene>
<dbReference type="CDD" id="cd00865">
    <property type="entry name" value="PEBP_bact_arch"/>
    <property type="match status" value="1"/>
</dbReference>
<accession>A0A4R3YYC5</accession>
<evidence type="ECO:0000313" key="2">
    <source>
        <dbReference type="Proteomes" id="UP000295645"/>
    </source>
</evidence>
<dbReference type="OrthoDB" id="9797506at2"/>
<protein>
    <recommendedName>
        <fullName evidence="3">PBP family phospholipid-binding protein</fullName>
    </recommendedName>
</protein>
<dbReference type="InterPro" id="IPR036610">
    <property type="entry name" value="PEBP-like_sf"/>
</dbReference>
<comment type="caution">
    <text evidence="1">The sequence shown here is derived from an EMBL/GenBank/DDBJ whole genome shotgun (WGS) entry which is preliminary data.</text>
</comment>
<dbReference type="InterPro" id="IPR008914">
    <property type="entry name" value="PEBP"/>
</dbReference>
<dbReference type="EMBL" id="SMCS01000002">
    <property type="protein sequence ID" value="TCV96494.1"/>
    <property type="molecule type" value="Genomic_DNA"/>
</dbReference>
<sequence length="207" mass="22460">MQVHSDSFQNGKAIPARYALMTLGSPVLPSDNATPHLAWTEVPTTARSFVIACIDTDVPTKPDDVNVEGRTVSAALKRGEFVHWLMANIPEECRELGDGACGEGIVPRGKKDPVGPPGSVQGLNDYTGWFKGDKDMEGHYHGYDGPCPPWNDSIVHHYHFHVYALDVATVPLEKGFSLAELRSAIEGHVVDKAVITGTYSLNPKVKA</sequence>
<dbReference type="Pfam" id="PF01161">
    <property type="entry name" value="PBP"/>
    <property type="match status" value="1"/>
</dbReference>
<evidence type="ECO:0000313" key="1">
    <source>
        <dbReference type="EMBL" id="TCV96494.1"/>
    </source>
</evidence>
<dbReference type="SUPFAM" id="SSF49777">
    <property type="entry name" value="PEBP-like"/>
    <property type="match status" value="1"/>
</dbReference>
<dbReference type="PANTHER" id="PTHR30289:SF1">
    <property type="entry name" value="PEBP (PHOSPHATIDYLETHANOLAMINE-BINDING PROTEIN) FAMILY PROTEIN"/>
    <property type="match status" value="1"/>
</dbReference>
<dbReference type="Gene3D" id="3.90.280.10">
    <property type="entry name" value="PEBP-like"/>
    <property type="match status" value="1"/>
</dbReference>
<keyword evidence="2" id="KW-1185">Reference proteome</keyword>
<dbReference type="PANTHER" id="PTHR30289">
    <property type="entry name" value="UNCHARACTERIZED PROTEIN YBCL-RELATED"/>
    <property type="match status" value="1"/>
</dbReference>